<name>A0AAD9HL18_9PEZI</name>
<evidence type="ECO:0000313" key="1">
    <source>
        <dbReference type="EMBL" id="KAK2030257.1"/>
    </source>
</evidence>
<gene>
    <name evidence="1" type="ORF">LX32DRAFT_330579</name>
</gene>
<protein>
    <submittedName>
        <fullName evidence="1">Uncharacterized protein</fullName>
    </submittedName>
</protein>
<dbReference type="EMBL" id="MU842853">
    <property type="protein sequence ID" value="KAK2030257.1"/>
    <property type="molecule type" value="Genomic_DNA"/>
</dbReference>
<dbReference type="AlphaFoldDB" id="A0AAD9HL18"/>
<evidence type="ECO:0000313" key="2">
    <source>
        <dbReference type="Proteomes" id="UP001232148"/>
    </source>
</evidence>
<keyword evidence="2" id="KW-1185">Reference proteome</keyword>
<comment type="caution">
    <text evidence="1">The sequence shown here is derived from an EMBL/GenBank/DDBJ whole genome shotgun (WGS) entry which is preliminary data.</text>
</comment>
<dbReference type="Proteomes" id="UP001232148">
    <property type="component" value="Unassembled WGS sequence"/>
</dbReference>
<accession>A0AAD9HL18</accession>
<sequence>MTFFCGVCGVPLTASPRLSSPLLSSALQRQKPKAKAKAKAKAKCVSQLPLGTYSKFQESKLLQHAPHAAPKLLALCLVSPGWNEVHHLIIISPSLPPSLPSFFSTYLPTYRTYIPLIARARPVDTYHHHFEHIATIFLARKTPTAAAPTD</sequence>
<proteinExistence type="predicted"/>
<organism evidence="1 2">
    <name type="scientific">Colletotrichum zoysiae</name>
    <dbReference type="NCBI Taxonomy" id="1216348"/>
    <lineage>
        <taxon>Eukaryota</taxon>
        <taxon>Fungi</taxon>
        <taxon>Dikarya</taxon>
        <taxon>Ascomycota</taxon>
        <taxon>Pezizomycotina</taxon>
        <taxon>Sordariomycetes</taxon>
        <taxon>Hypocreomycetidae</taxon>
        <taxon>Glomerellales</taxon>
        <taxon>Glomerellaceae</taxon>
        <taxon>Colletotrichum</taxon>
        <taxon>Colletotrichum graminicola species complex</taxon>
    </lineage>
</organism>
<reference evidence="1" key="1">
    <citation type="submission" date="2021-06" db="EMBL/GenBank/DDBJ databases">
        <title>Comparative genomics, transcriptomics and evolutionary studies reveal genomic signatures of adaptation to plant cell wall in hemibiotrophic fungi.</title>
        <authorList>
            <consortium name="DOE Joint Genome Institute"/>
            <person name="Baroncelli R."/>
            <person name="Diaz J.F."/>
            <person name="Benocci T."/>
            <person name="Peng M."/>
            <person name="Battaglia E."/>
            <person name="Haridas S."/>
            <person name="Andreopoulos W."/>
            <person name="Labutti K."/>
            <person name="Pangilinan J."/>
            <person name="Floch G.L."/>
            <person name="Makela M.R."/>
            <person name="Henrissat B."/>
            <person name="Grigoriev I.V."/>
            <person name="Crouch J.A."/>
            <person name="De Vries R.P."/>
            <person name="Sukno S.A."/>
            <person name="Thon M.R."/>
        </authorList>
    </citation>
    <scope>NUCLEOTIDE SEQUENCE</scope>
    <source>
        <strain evidence="1">MAFF235873</strain>
    </source>
</reference>